<organism evidence="3 4">
    <name type="scientific">Fulvivirga imtechensis AK7</name>
    <dbReference type="NCBI Taxonomy" id="1237149"/>
    <lineage>
        <taxon>Bacteria</taxon>
        <taxon>Pseudomonadati</taxon>
        <taxon>Bacteroidota</taxon>
        <taxon>Cytophagia</taxon>
        <taxon>Cytophagales</taxon>
        <taxon>Fulvivirgaceae</taxon>
        <taxon>Fulvivirga</taxon>
    </lineage>
</organism>
<dbReference type="Proteomes" id="UP000011135">
    <property type="component" value="Unassembled WGS sequence"/>
</dbReference>
<dbReference type="Gene3D" id="2.60.120.10">
    <property type="entry name" value="Jelly Rolls"/>
    <property type="match status" value="1"/>
</dbReference>
<dbReference type="GO" id="GO:0016853">
    <property type="term" value="F:isomerase activity"/>
    <property type="evidence" value="ECO:0007669"/>
    <property type="project" value="UniProtKB-KW"/>
</dbReference>
<dbReference type="eggNOG" id="COG1482">
    <property type="taxonomic scope" value="Bacteria"/>
</dbReference>
<dbReference type="PANTHER" id="PTHR42742">
    <property type="entry name" value="TRANSCRIPTIONAL REPRESSOR MPRA"/>
    <property type="match status" value="1"/>
</dbReference>
<comment type="caution">
    <text evidence="3">The sequence shown here is derived from an EMBL/GenBank/DDBJ whole genome shotgun (WGS) entry which is preliminary data.</text>
</comment>
<dbReference type="EMBL" id="AMZN01000027">
    <property type="protein sequence ID" value="ELR72141.1"/>
    <property type="molecule type" value="Genomic_DNA"/>
</dbReference>
<keyword evidence="1" id="KW-0479">Metal-binding</keyword>
<proteinExistence type="predicted"/>
<dbReference type="InterPro" id="IPR011051">
    <property type="entry name" value="RmlC_Cupin_sf"/>
</dbReference>
<evidence type="ECO:0000313" key="3">
    <source>
        <dbReference type="EMBL" id="ELR72141.1"/>
    </source>
</evidence>
<keyword evidence="2" id="KW-0862">Zinc</keyword>
<sequence length="565" mass="65046">MRNKKPYIEVQSQSRSCWEGWNKIADALNSKIKSLRSRKIIITVECYQGTYEDINLRELKKRLPVNATCTSRDVFKDEDEITRQCTKDLSRMPFSASASTHDIEEYFDQNKLQALRQNIEFIEEGIVLIFGVGASKICIPDILVYADMSRWEILQRFKRHDVSNIGVSNSQAAFEQQYRWSYFIDWKICDKIKKQLLSQCDYYLETNNWEKPKLASGEIIREAILQATTQPFFTAPFYDPELWDQRAAEPREEEFSWVFNCVAEENNVLFKISECLIEVPSINVIYAAPKKLLGETVYNHFGSELPIRMVFIDTLDGTQEKLFACPGIDYLKDNFGFYLSQCETFYVMDTTAEAKLRMGFKKSIIPEDLKSLLNKDNTISKVALDKLLNSILLKRHDHINIPAGIAHSHGNNSMILKISAAPEIFTFKLPDDLLELDESSRSLYSEEVKKLTSNILSSGDIDSRYYNQATPLTTAYREEILNQKGDLLNIKRMWFEEPILQKTNNCVQVLNLIEGEEAIVESPDGQFEPFIVHFAESFIIPAGISEYTIRPSKKNKAYGVLKISI</sequence>
<accession>L8JT39</accession>
<protein>
    <submittedName>
        <fullName evidence="3">Mannose-6-phosphate isomerase-like protein</fullName>
    </submittedName>
</protein>
<dbReference type="SUPFAM" id="SSF51182">
    <property type="entry name" value="RmlC-like cupins"/>
    <property type="match status" value="1"/>
</dbReference>
<name>L8JT39_9BACT</name>
<gene>
    <name evidence="3" type="ORF">C900_01883</name>
</gene>
<dbReference type="AlphaFoldDB" id="L8JT39"/>
<keyword evidence="4" id="KW-1185">Reference proteome</keyword>
<evidence type="ECO:0000313" key="4">
    <source>
        <dbReference type="Proteomes" id="UP000011135"/>
    </source>
</evidence>
<dbReference type="InterPro" id="IPR014710">
    <property type="entry name" value="RmlC-like_jellyroll"/>
</dbReference>
<dbReference type="OrthoDB" id="9808275at2"/>
<dbReference type="PANTHER" id="PTHR42742:SF3">
    <property type="entry name" value="FRUCTOKINASE"/>
    <property type="match status" value="1"/>
</dbReference>
<dbReference type="GO" id="GO:0046872">
    <property type="term" value="F:metal ion binding"/>
    <property type="evidence" value="ECO:0007669"/>
    <property type="project" value="UniProtKB-KW"/>
</dbReference>
<reference evidence="3 4" key="1">
    <citation type="submission" date="2012-12" db="EMBL/GenBank/DDBJ databases">
        <title>Genome assembly of Fulvivirga imtechensis AK7.</title>
        <authorList>
            <person name="Nupur N."/>
            <person name="Khatri I."/>
            <person name="Kumar R."/>
            <person name="Subramanian S."/>
            <person name="Pinnaka A."/>
        </authorList>
    </citation>
    <scope>NUCLEOTIDE SEQUENCE [LARGE SCALE GENOMIC DNA]</scope>
    <source>
        <strain evidence="3 4">AK7</strain>
    </source>
</reference>
<evidence type="ECO:0000256" key="2">
    <source>
        <dbReference type="ARBA" id="ARBA00022833"/>
    </source>
</evidence>
<dbReference type="InterPro" id="IPR051804">
    <property type="entry name" value="Carb_Metab_Reg_Kinase/Isom"/>
</dbReference>
<dbReference type="STRING" id="1237149.C900_01883"/>
<evidence type="ECO:0000256" key="1">
    <source>
        <dbReference type="ARBA" id="ARBA00022723"/>
    </source>
</evidence>
<keyword evidence="3" id="KW-0413">Isomerase</keyword>
<dbReference type="RefSeq" id="WP_009579327.1">
    <property type="nucleotide sequence ID" value="NZ_AMZN01000027.1"/>
</dbReference>